<evidence type="ECO:0000256" key="2">
    <source>
        <dbReference type="SAM" id="MobiDB-lite"/>
    </source>
</evidence>
<feature type="region of interest" description="Disordered" evidence="2">
    <location>
        <begin position="366"/>
        <end position="392"/>
    </location>
</feature>
<dbReference type="SUPFAM" id="SSF81296">
    <property type="entry name" value="E set domains"/>
    <property type="match status" value="1"/>
</dbReference>
<dbReference type="EMBL" id="BEXD01002225">
    <property type="protein sequence ID" value="GBB97568.1"/>
    <property type="molecule type" value="Genomic_DNA"/>
</dbReference>
<comment type="caution">
    <text evidence="6">The sequence shown here is derived from an EMBL/GenBank/DDBJ whole genome shotgun (WGS) entry which is preliminary data.</text>
</comment>
<evidence type="ECO:0000313" key="7">
    <source>
        <dbReference type="EMBL" id="GES84787.1"/>
    </source>
</evidence>
<dbReference type="CDD" id="cd02851">
    <property type="entry name" value="E_set_GO_C"/>
    <property type="match status" value="1"/>
</dbReference>
<dbReference type="InterPro" id="IPR037293">
    <property type="entry name" value="Gal_Oxidase_central_sf"/>
</dbReference>
<protein>
    <submittedName>
        <fullName evidence="7">Copper radical oxidase</fullName>
    </submittedName>
</protein>
<evidence type="ECO:0000313" key="6">
    <source>
        <dbReference type="EMBL" id="GBB97568.1"/>
    </source>
</evidence>
<evidence type="ECO:0000313" key="8">
    <source>
        <dbReference type="Proteomes" id="UP000247702"/>
    </source>
</evidence>
<dbReference type="AlphaFoldDB" id="A0A2Z6S0E3"/>
<gene>
    <name evidence="7" type="ORF">RCL2_001187800</name>
    <name evidence="6" type="ORF">RclHR1_03000011</name>
</gene>
<evidence type="ECO:0000259" key="5">
    <source>
        <dbReference type="Pfam" id="PF09118"/>
    </source>
</evidence>
<proteinExistence type="predicted"/>
<dbReference type="InterPro" id="IPR013783">
    <property type="entry name" value="Ig-like_fold"/>
</dbReference>
<feature type="domain" description="Galactose oxidase-like Early set" evidence="5">
    <location>
        <begin position="474"/>
        <end position="568"/>
    </location>
</feature>
<name>A0A2Z6S0E3_9GLOM</name>
<dbReference type="Gene3D" id="2.60.40.10">
    <property type="entry name" value="Immunoglobulins"/>
    <property type="match status" value="1"/>
</dbReference>
<reference evidence="7" key="2">
    <citation type="submission" date="2019-10" db="EMBL/GenBank/DDBJ databases">
        <title>Conservation and host-specific expression of non-tandemly repeated heterogenous ribosome RNA gene in arbuscular mycorrhizal fungi.</title>
        <authorList>
            <person name="Maeda T."/>
            <person name="Kobayashi Y."/>
            <person name="Nakagawa T."/>
            <person name="Ezawa T."/>
            <person name="Yamaguchi K."/>
            <person name="Bino T."/>
            <person name="Nishimoto Y."/>
            <person name="Shigenobu S."/>
            <person name="Kawaguchi M."/>
        </authorList>
    </citation>
    <scope>NUCLEOTIDE SEQUENCE</scope>
    <source>
        <strain evidence="7">HR1</strain>
    </source>
</reference>
<accession>A0A2Z6S0E3</accession>
<keyword evidence="1 3" id="KW-0732">Signal</keyword>
<dbReference type="SUPFAM" id="SSF50965">
    <property type="entry name" value="Galactose oxidase, central domain"/>
    <property type="match status" value="1"/>
</dbReference>
<feature type="chain" id="PRO_5036060179" evidence="3">
    <location>
        <begin position="22"/>
        <end position="579"/>
    </location>
</feature>
<dbReference type="InterPro" id="IPR009880">
    <property type="entry name" value="Glyoxal_oxidase_N"/>
</dbReference>
<reference evidence="6 8" key="1">
    <citation type="submission" date="2017-11" db="EMBL/GenBank/DDBJ databases">
        <title>The genome of Rhizophagus clarus HR1 reveals common genetic basis of auxotrophy among arbuscular mycorrhizal fungi.</title>
        <authorList>
            <person name="Kobayashi Y."/>
        </authorList>
    </citation>
    <scope>NUCLEOTIDE SEQUENCE [LARGE SCALE GENOMIC DNA]</scope>
    <source>
        <strain evidence="6 8">HR1</strain>
    </source>
</reference>
<sequence length="579" mass="64201">MKYNNLLFIINVLVTLSFVANNNIIIDAAVPLISRDVSNATNEATDGKWEFVGKTGVSAMHMTLIRPTKVLIIDKAGINPEALISNGRYAYSTLYDLTTNTYRVLSLHTNTFCSAGAYLANGTMVETGGAEDTAGEKNGFQSVRLINGCDDDSCDWLEYPYELDSARWYNTMTTLPDGRAFNLGGSIRACAINRKDIENPTFEFYPKEHEKGQKIQFLEDSFPFNLYPTVIVLPGPKGQTWLFLAANKKAQIWDYESKEIVRHLPDIPGGPRTYPLTGTGALIPLSYKNNYKAEIIVCGGGTDMKDRDAPAENTCERIDLTDKNPQWDEDEFGPNMPTGRLMPDVIHLPDGKLLYVNGAGTGMAGWDKKATRKTPRLHTAGKPTKNPLLYDPHAQKGSRWSKFAEDPIIRVYHSSATLVPDGTVFVAGSNPNRYYCGIDQCEHPTDHRAEKFYPPYLLNGVPRPSISKVAGQSNLNDVDAVPVNYGQRVPVEIDLDSPTAQFTASISHMGFVTHSQHMSARVVELKVENVKKSDTGYTMDVILPPHSNIFPPGRHNYLFVLNKGTPCKTAIELNLEVEK</sequence>
<dbReference type="InterPro" id="IPR015202">
    <property type="entry name" value="GO-like_E_set"/>
</dbReference>
<dbReference type="PANTHER" id="PTHR32208">
    <property type="entry name" value="SECRETED PROTEIN-RELATED"/>
    <property type="match status" value="1"/>
</dbReference>
<keyword evidence="8" id="KW-1185">Reference proteome</keyword>
<evidence type="ECO:0000259" key="4">
    <source>
        <dbReference type="Pfam" id="PF07250"/>
    </source>
</evidence>
<organism evidence="6 8">
    <name type="scientific">Rhizophagus clarus</name>
    <dbReference type="NCBI Taxonomy" id="94130"/>
    <lineage>
        <taxon>Eukaryota</taxon>
        <taxon>Fungi</taxon>
        <taxon>Fungi incertae sedis</taxon>
        <taxon>Mucoromycota</taxon>
        <taxon>Glomeromycotina</taxon>
        <taxon>Glomeromycetes</taxon>
        <taxon>Glomerales</taxon>
        <taxon>Glomeraceae</taxon>
        <taxon>Rhizophagus</taxon>
    </lineage>
</organism>
<dbReference type="Proteomes" id="UP000247702">
    <property type="component" value="Unassembled WGS sequence"/>
</dbReference>
<dbReference type="Pfam" id="PF07250">
    <property type="entry name" value="Glyoxal_oxid_N"/>
    <property type="match status" value="1"/>
</dbReference>
<dbReference type="STRING" id="94130.A0A2Z6S0E3"/>
<dbReference type="InterPro" id="IPR014756">
    <property type="entry name" value="Ig_E-set"/>
</dbReference>
<dbReference type="OrthoDB" id="2019572at2759"/>
<dbReference type="Proteomes" id="UP000615446">
    <property type="component" value="Unassembled WGS sequence"/>
</dbReference>
<dbReference type="InterPro" id="IPR011043">
    <property type="entry name" value="Gal_Oxase/kelch_b-propeller"/>
</dbReference>
<evidence type="ECO:0000256" key="1">
    <source>
        <dbReference type="ARBA" id="ARBA00022729"/>
    </source>
</evidence>
<dbReference type="EMBL" id="BLAL01000086">
    <property type="protein sequence ID" value="GES84787.1"/>
    <property type="molecule type" value="Genomic_DNA"/>
</dbReference>
<dbReference type="Gene3D" id="2.130.10.80">
    <property type="entry name" value="Galactose oxidase/kelch, beta-propeller"/>
    <property type="match status" value="1"/>
</dbReference>
<evidence type="ECO:0000256" key="3">
    <source>
        <dbReference type="SAM" id="SignalP"/>
    </source>
</evidence>
<dbReference type="PANTHER" id="PTHR32208:SF21">
    <property type="entry name" value="LOW QUALITY PROTEIN: ALDEHYDE OXIDASE GLOX-LIKE"/>
    <property type="match status" value="1"/>
</dbReference>
<feature type="signal peptide" evidence="3">
    <location>
        <begin position="1"/>
        <end position="21"/>
    </location>
</feature>
<dbReference type="Pfam" id="PF09118">
    <property type="entry name" value="GO-like_E_set"/>
    <property type="match status" value="1"/>
</dbReference>
<feature type="domain" description="Glyoxal oxidase N-terminal" evidence="4">
    <location>
        <begin position="88"/>
        <end position="456"/>
    </location>
</feature>